<evidence type="ECO:0000256" key="2">
    <source>
        <dbReference type="ARBA" id="ARBA00029447"/>
    </source>
</evidence>
<keyword evidence="3" id="KW-0807">Transducer</keyword>
<dbReference type="Pfam" id="PF00015">
    <property type="entry name" value="MCPsignal"/>
    <property type="match status" value="1"/>
</dbReference>
<dbReference type="Proteomes" id="UP000001880">
    <property type="component" value="Chromosome"/>
</dbReference>
<dbReference type="PANTHER" id="PTHR43531">
    <property type="entry name" value="PROTEIN ICFG"/>
    <property type="match status" value="1"/>
</dbReference>
<keyword evidence="5" id="KW-0472">Membrane</keyword>
<evidence type="ECO:0000256" key="4">
    <source>
        <dbReference type="SAM" id="Coils"/>
    </source>
</evidence>
<dbReference type="KEGG" id="hoh:Hoch_6750"/>
<dbReference type="SUPFAM" id="SSF58104">
    <property type="entry name" value="Methyl-accepting chemotaxis protein (MCP) signaling domain"/>
    <property type="match status" value="1"/>
</dbReference>
<dbReference type="InterPro" id="IPR051310">
    <property type="entry name" value="MCP_chemotaxis"/>
</dbReference>
<reference evidence="7 8" key="1">
    <citation type="journal article" date="2010" name="Stand. Genomic Sci.">
        <title>Complete genome sequence of Haliangium ochraceum type strain (SMP-2).</title>
        <authorList>
            <consortium name="US DOE Joint Genome Institute (JGI-PGF)"/>
            <person name="Ivanova N."/>
            <person name="Daum C."/>
            <person name="Lang E."/>
            <person name="Abt B."/>
            <person name="Kopitz M."/>
            <person name="Saunders E."/>
            <person name="Lapidus A."/>
            <person name="Lucas S."/>
            <person name="Glavina Del Rio T."/>
            <person name="Nolan M."/>
            <person name="Tice H."/>
            <person name="Copeland A."/>
            <person name="Cheng J.F."/>
            <person name="Chen F."/>
            <person name="Bruce D."/>
            <person name="Goodwin L."/>
            <person name="Pitluck S."/>
            <person name="Mavromatis K."/>
            <person name="Pati A."/>
            <person name="Mikhailova N."/>
            <person name="Chen A."/>
            <person name="Palaniappan K."/>
            <person name="Land M."/>
            <person name="Hauser L."/>
            <person name="Chang Y.J."/>
            <person name="Jeffries C.D."/>
            <person name="Detter J.C."/>
            <person name="Brettin T."/>
            <person name="Rohde M."/>
            <person name="Goker M."/>
            <person name="Bristow J."/>
            <person name="Markowitz V."/>
            <person name="Eisen J.A."/>
            <person name="Hugenholtz P."/>
            <person name="Kyrpides N.C."/>
            <person name="Klenk H.P."/>
        </authorList>
    </citation>
    <scope>NUCLEOTIDE SEQUENCE [LARGE SCALE GENOMIC DNA]</scope>
    <source>
        <strain evidence="8">DSM 14365 / CIP 107738 / JCM 11303 / AJ 13395 / SMP-2</strain>
    </source>
</reference>
<dbReference type="Gene3D" id="1.10.287.950">
    <property type="entry name" value="Methyl-accepting chemotaxis protein"/>
    <property type="match status" value="1"/>
</dbReference>
<sequence length="412" mass="44891">MMRSLLQRLRQTKDERAQAARLLYASALGTLLGTLIFGTLFTLRGPRELGIFVLLMAIPLGGSLGVLRQTGSVRNAAQVYLFSVWLIVSGTALVLGGVESPAFPAYFLLILGATFLVGRRAGAAWTGAVMISVLAIEFAQGIGAPRLPVPDDRLRFFSLLALLVVVPLVGLFSLLYDDAKSTAMGELRGANRRIAQMIAQLEEASDRLVSSSERFLGTQVHSGLVGRMMTKTRSGHLALEESRASIARMIEQYQQISARVQRLFEHSQRIVELVYTIDRISDRLDMMALNVGIEASRSGDSGKQFGVLAGDMRVLAERVLAETRQIKGALHSVHEQVREVLEVSASGRVMTEESARKLTTMARTFSEIYLLVEETESATGEITEDTLAQLDAVRQLVSAAARAVVATPSRSE</sequence>
<dbReference type="GO" id="GO:0006935">
    <property type="term" value="P:chemotaxis"/>
    <property type="evidence" value="ECO:0007669"/>
    <property type="project" value="UniProtKB-KW"/>
</dbReference>
<accession>D0LT78</accession>
<dbReference type="AlphaFoldDB" id="D0LT78"/>
<evidence type="ECO:0000313" key="8">
    <source>
        <dbReference type="Proteomes" id="UP000001880"/>
    </source>
</evidence>
<keyword evidence="1" id="KW-0145">Chemotaxis</keyword>
<dbReference type="PANTHER" id="PTHR43531:SF11">
    <property type="entry name" value="METHYL-ACCEPTING CHEMOTAXIS PROTEIN 3"/>
    <property type="match status" value="1"/>
</dbReference>
<feature type="domain" description="Methyl-accepting transducer" evidence="6">
    <location>
        <begin position="232"/>
        <end position="404"/>
    </location>
</feature>
<evidence type="ECO:0000256" key="5">
    <source>
        <dbReference type="SAM" id="Phobius"/>
    </source>
</evidence>
<feature type="transmembrane region" description="Helical" evidence="5">
    <location>
        <begin position="125"/>
        <end position="144"/>
    </location>
</feature>
<dbReference type="PROSITE" id="PS50111">
    <property type="entry name" value="CHEMOTAXIS_TRANSDUC_2"/>
    <property type="match status" value="1"/>
</dbReference>
<keyword evidence="5" id="KW-1133">Transmembrane helix</keyword>
<organism evidence="7 8">
    <name type="scientific">Haliangium ochraceum (strain DSM 14365 / JCM 11303 / SMP-2)</name>
    <dbReference type="NCBI Taxonomy" id="502025"/>
    <lineage>
        <taxon>Bacteria</taxon>
        <taxon>Pseudomonadati</taxon>
        <taxon>Myxococcota</taxon>
        <taxon>Polyangia</taxon>
        <taxon>Haliangiales</taxon>
        <taxon>Kofleriaceae</taxon>
        <taxon>Haliangium</taxon>
    </lineage>
</organism>
<feature type="transmembrane region" description="Helical" evidence="5">
    <location>
        <begin position="102"/>
        <end position="118"/>
    </location>
</feature>
<evidence type="ECO:0000256" key="3">
    <source>
        <dbReference type="PROSITE-ProRule" id="PRU00284"/>
    </source>
</evidence>
<feature type="transmembrane region" description="Helical" evidence="5">
    <location>
        <begin position="79"/>
        <end position="96"/>
    </location>
</feature>
<comment type="similarity">
    <text evidence="2">Belongs to the methyl-accepting chemotaxis (MCP) protein family.</text>
</comment>
<dbReference type="GO" id="GO:0016020">
    <property type="term" value="C:membrane"/>
    <property type="evidence" value="ECO:0007669"/>
    <property type="project" value="InterPro"/>
</dbReference>
<dbReference type="STRING" id="502025.Hoch_6750"/>
<keyword evidence="4" id="KW-0175">Coiled coil</keyword>
<dbReference type="SMART" id="SM00283">
    <property type="entry name" value="MA"/>
    <property type="match status" value="1"/>
</dbReference>
<dbReference type="RefSeq" id="WP_012831806.1">
    <property type="nucleotide sequence ID" value="NC_013440.1"/>
</dbReference>
<keyword evidence="5" id="KW-0812">Transmembrane</keyword>
<dbReference type="InterPro" id="IPR004089">
    <property type="entry name" value="MCPsignal_dom"/>
</dbReference>
<dbReference type="OrthoDB" id="9814362at2"/>
<dbReference type="GO" id="GO:0007165">
    <property type="term" value="P:signal transduction"/>
    <property type="evidence" value="ECO:0007669"/>
    <property type="project" value="UniProtKB-KW"/>
</dbReference>
<proteinExistence type="inferred from homology"/>
<evidence type="ECO:0000313" key="7">
    <source>
        <dbReference type="EMBL" id="ACY19214.1"/>
    </source>
</evidence>
<evidence type="ECO:0000259" key="6">
    <source>
        <dbReference type="PROSITE" id="PS50111"/>
    </source>
</evidence>
<keyword evidence="8" id="KW-1185">Reference proteome</keyword>
<feature type="transmembrane region" description="Helical" evidence="5">
    <location>
        <begin position="156"/>
        <end position="176"/>
    </location>
</feature>
<gene>
    <name evidence="7" type="ordered locus">Hoch_6750</name>
</gene>
<protein>
    <submittedName>
        <fullName evidence="7">Methyl-accepting chemotaxis sensory transducer</fullName>
    </submittedName>
</protein>
<dbReference type="eggNOG" id="COG0840">
    <property type="taxonomic scope" value="Bacteria"/>
</dbReference>
<evidence type="ECO:0000256" key="1">
    <source>
        <dbReference type="ARBA" id="ARBA00022500"/>
    </source>
</evidence>
<feature type="transmembrane region" description="Helical" evidence="5">
    <location>
        <begin position="21"/>
        <end position="43"/>
    </location>
</feature>
<feature type="transmembrane region" description="Helical" evidence="5">
    <location>
        <begin position="49"/>
        <end position="67"/>
    </location>
</feature>
<dbReference type="HOGENOM" id="CLU_626665_0_0_7"/>
<feature type="coiled-coil region" evidence="4">
    <location>
        <begin position="187"/>
        <end position="214"/>
    </location>
</feature>
<name>D0LT78_HALO1</name>
<dbReference type="EMBL" id="CP001804">
    <property type="protein sequence ID" value="ACY19214.1"/>
    <property type="molecule type" value="Genomic_DNA"/>
</dbReference>